<dbReference type="EMBL" id="OB660825">
    <property type="protein sequence ID" value="CAD7226419.1"/>
    <property type="molecule type" value="Genomic_DNA"/>
</dbReference>
<protein>
    <submittedName>
        <fullName evidence="2">Uncharacterized protein</fullName>
    </submittedName>
</protein>
<dbReference type="SUPFAM" id="SSF50729">
    <property type="entry name" value="PH domain-like"/>
    <property type="match status" value="1"/>
</dbReference>
<evidence type="ECO:0000256" key="1">
    <source>
        <dbReference type="SAM" id="MobiDB-lite"/>
    </source>
</evidence>
<gene>
    <name evidence="2" type="ORF">CTOB1V02_LOCUS4337</name>
</gene>
<accession>A0A7R8W9T8</accession>
<proteinExistence type="predicted"/>
<sequence length="232" mass="25145">MGNPSNLCDIESLSSVSTLREDELSHRVELSLKDPDRETIVLSLEDRDSEELILVLQGYYRLLTGRDLHVIRHRDRWAEDQAPPYQARHRVQVAPWSYGLAAVLPEKPKPQSCGETVRSGSSGGSGGSSGSDQDSIENGGGSLSSGSSNSICKPSLVPQQSQPVFRYVDLTLQPPYHQPPDGFVIPYGSIPGSPALSSLSSTSSRVKMEVIESNGGSSFKPQNMMDANMNKT</sequence>
<dbReference type="AlphaFoldDB" id="A0A7R8W9T8"/>
<organism evidence="2">
    <name type="scientific">Cyprideis torosa</name>
    <dbReference type="NCBI Taxonomy" id="163714"/>
    <lineage>
        <taxon>Eukaryota</taxon>
        <taxon>Metazoa</taxon>
        <taxon>Ecdysozoa</taxon>
        <taxon>Arthropoda</taxon>
        <taxon>Crustacea</taxon>
        <taxon>Oligostraca</taxon>
        <taxon>Ostracoda</taxon>
        <taxon>Podocopa</taxon>
        <taxon>Podocopida</taxon>
        <taxon>Cytherocopina</taxon>
        <taxon>Cytheroidea</taxon>
        <taxon>Cytherideidae</taxon>
        <taxon>Cyprideis</taxon>
    </lineage>
</organism>
<dbReference type="OrthoDB" id="5859304at2759"/>
<evidence type="ECO:0000313" key="2">
    <source>
        <dbReference type="EMBL" id="CAD7226419.1"/>
    </source>
</evidence>
<feature type="region of interest" description="Disordered" evidence="1">
    <location>
        <begin position="107"/>
        <end position="155"/>
    </location>
</feature>
<name>A0A7R8W9T8_9CRUS</name>
<reference evidence="2" key="1">
    <citation type="submission" date="2020-11" db="EMBL/GenBank/DDBJ databases">
        <authorList>
            <person name="Tran Van P."/>
        </authorList>
    </citation>
    <scope>NUCLEOTIDE SEQUENCE</scope>
</reference>